<dbReference type="InterPro" id="IPR045514">
    <property type="entry name" value="DUF6478"/>
</dbReference>
<dbReference type="RefSeq" id="WP_085848099.1">
    <property type="nucleotide sequence ID" value="NZ_FNZV01000008.1"/>
</dbReference>
<evidence type="ECO:0000313" key="2">
    <source>
        <dbReference type="Proteomes" id="UP000193307"/>
    </source>
</evidence>
<dbReference type="EMBL" id="FWFW01000003">
    <property type="protein sequence ID" value="SLN31463.1"/>
    <property type="molecule type" value="Genomic_DNA"/>
</dbReference>
<gene>
    <name evidence="1" type="ORF">PAM7971_01202</name>
</gene>
<organism evidence="1 2">
    <name type="scientific">Pacificibacter marinus</name>
    <dbReference type="NCBI Taxonomy" id="658057"/>
    <lineage>
        <taxon>Bacteria</taxon>
        <taxon>Pseudomonadati</taxon>
        <taxon>Pseudomonadota</taxon>
        <taxon>Alphaproteobacteria</taxon>
        <taxon>Rhodobacterales</taxon>
        <taxon>Roseobacteraceae</taxon>
        <taxon>Pacificibacter</taxon>
    </lineage>
</organism>
<proteinExistence type="predicted"/>
<dbReference type="STRING" id="658057.SAMN04488032_108106"/>
<dbReference type="OrthoDB" id="7827015at2"/>
<keyword evidence="2" id="KW-1185">Reference proteome</keyword>
<dbReference type="Pfam" id="PF20086">
    <property type="entry name" value="DUF6478"/>
    <property type="match status" value="1"/>
</dbReference>
<dbReference type="AlphaFoldDB" id="A0A1Y5S7A5"/>
<reference evidence="1 2" key="1">
    <citation type="submission" date="2017-03" db="EMBL/GenBank/DDBJ databases">
        <authorList>
            <person name="Afonso C.L."/>
            <person name="Miller P.J."/>
            <person name="Scott M.A."/>
            <person name="Spackman E."/>
            <person name="Goraichik I."/>
            <person name="Dimitrov K.M."/>
            <person name="Suarez D.L."/>
            <person name="Swayne D.E."/>
        </authorList>
    </citation>
    <scope>NUCLEOTIDE SEQUENCE [LARGE SCALE GENOMIC DNA]</scope>
    <source>
        <strain evidence="1 2">CECT 7971</strain>
    </source>
</reference>
<sequence>MTSRTGKFIERTLNASAQRRWTKWARKAPSLRLGDLRRLRNQARDMRQQLDRFLFEADGRLALPFIGTTAMQLPLYTEWSYRPEIWRGPITPSGASSVSTKAKIGLEGTVFHDCRISEMTFRQVRNTSEQDLAPFGLRLDVFRFDGSFLSLAVDLPDDACEGLSRRHILRLDCAMDLERPIEVLARLNVKHGPNLEQVVRDIPLNGEETFVEFDLAYTKLNEKRVEKVWIDFIFEGPEMNQIYLRDLTVSRRPRAEL</sequence>
<dbReference type="Proteomes" id="UP000193307">
    <property type="component" value="Unassembled WGS sequence"/>
</dbReference>
<evidence type="ECO:0000313" key="1">
    <source>
        <dbReference type="EMBL" id="SLN31463.1"/>
    </source>
</evidence>
<protein>
    <submittedName>
        <fullName evidence="1">Uncharacterized protein</fullName>
    </submittedName>
</protein>
<accession>A0A1Y5S7A5</accession>
<name>A0A1Y5S7A5_9RHOB</name>